<dbReference type="AlphaFoldDB" id="A0AAI8B6H5"/>
<gene>
    <name evidence="1" type="ORF">DM82_3329</name>
</gene>
<proteinExistence type="predicted"/>
<dbReference type="KEGG" id="bok:DM82_3329"/>
<keyword evidence="2" id="KW-1185">Reference proteome</keyword>
<reference evidence="1 2" key="1">
    <citation type="submission" date="2014-06" db="EMBL/GenBank/DDBJ databases">
        <authorList>
            <person name="Bishop-Lilly K.A."/>
            <person name="Broomall S.M."/>
            <person name="Chain P.S."/>
            <person name="Chertkov O."/>
            <person name="Coyne S.R."/>
            <person name="Daligault H.E."/>
            <person name="Davenport K.W."/>
            <person name="Erkkila T."/>
            <person name="Frey K.G."/>
            <person name="Gibbons H.S."/>
            <person name="Gu W."/>
            <person name="Jaissle J."/>
            <person name="Johnson S.L."/>
            <person name="Koroleva G.I."/>
            <person name="Ladner J.T."/>
            <person name="Lo C.-C."/>
            <person name="Minogue T.D."/>
            <person name="Munk C."/>
            <person name="Palacios G.F."/>
            <person name="Redden C.L."/>
            <person name="Rosenzweig C.N."/>
            <person name="Scholz M.B."/>
            <person name="Teshima H."/>
            <person name="Xu Y."/>
        </authorList>
    </citation>
    <scope>NUCLEOTIDE SEQUENCE [LARGE SCALE GENOMIC DNA]</scope>
    <source>
        <strain evidence="1 2">EO147</strain>
    </source>
</reference>
<accession>A0AAI8B6H5</accession>
<dbReference type="RefSeq" id="WP_010100780.1">
    <property type="nucleotide sequence ID" value="NZ_CP008726.1"/>
</dbReference>
<evidence type="ECO:0000313" key="2">
    <source>
        <dbReference type="Proteomes" id="UP000029424"/>
    </source>
</evidence>
<evidence type="ECO:0000313" key="1">
    <source>
        <dbReference type="EMBL" id="AIO66374.1"/>
    </source>
</evidence>
<sequence length="81" mass="8592">MQSNINRDNNLTGVAMNPDRLDDARGLAAVAARYRDDRGNCADAQAAIDSAIDSVGLVLESALAAMAELRSARAVLTRFVD</sequence>
<dbReference type="Proteomes" id="UP000029424">
    <property type="component" value="Chromosome 1"/>
</dbReference>
<protein>
    <submittedName>
        <fullName evidence="1">Uncharacterized protein</fullName>
    </submittedName>
</protein>
<organism evidence="1 2">
    <name type="scientific">Burkholderia oklahomensis</name>
    <dbReference type="NCBI Taxonomy" id="342113"/>
    <lineage>
        <taxon>Bacteria</taxon>
        <taxon>Pseudomonadati</taxon>
        <taxon>Pseudomonadota</taxon>
        <taxon>Betaproteobacteria</taxon>
        <taxon>Burkholderiales</taxon>
        <taxon>Burkholderiaceae</taxon>
        <taxon>Burkholderia</taxon>
        <taxon>pseudomallei group</taxon>
    </lineage>
</organism>
<dbReference type="EMBL" id="CP008726">
    <property type="protein sequence ID" value="AIO66374.1"/>
    <property type="molecule type" value="Genomic_DNA"/>
</dbReference>
<name>A0AAI8B6H5_9BURK</name>